<feature type="region of interest" description="Disordered" evidence="1">
    <location>
        <begin position="331"/>
        <end position="401"/>
    </location>
</feature>
<dbReference type="EMBL" id="JAAWVO010035813">
    <property type="protein sequence ID" value="MBN3317535.1"/>
    <property type="molecule type" value="Genomic_DNA"/>
</dbReference>
<accession>A0A8J7NST0</accession>
<dbReference type="PANTHER" id="PTHR22028:SF4">
    <property type="entry name" value="PROTEIN SFI1 HOMOLOG"/>
    <property type="match status" value="1"/>
</dbReference>
<feature type="region of interest" description="Disordered" evidence="1">
    <location>
        <begin position="1"/>
        <end position="41"/>
    </location>
</feature>
<feature type="region of interest" description="Disordered" evidence="1">
    <location>
        <begin position="1228"/>
        <end position="1247"/>
    </location>
</feature>
<evidence type="ECO:0000313" key="2">
    <source>
        <dbReference type="EMBL" id="MBN3317535.1"/>
    </source>
</evidence>
<feature type="non-terminal residue" evidence="2">
    <location>
        <position position="1456"/>
    </location>
</feature>
<organism evidence="2 3">
    <name type="scientific">Atractosteus spatula</name>
    <name type="common">Alligator gar</name>
    <name type="synonym">Lepisosteus spatula</name>
    <dbReference type="NCBI Taxonomy" id="7917"/>
    <lineage>
        <taxon>Eukaryota</taxon>
        <taxon>Metazoa</taxon>
        <taxon>Chordata</taxon>
        <taxon>Craniata</taxon>
        <taxon>Vertebrata</taxon>
        <taxon>Euteleostomi</taxon>
        <taxon>Actinopterygii</taxon>
        <taxon>Neopterygii</taxon>
        <taxon>Holostei</taxon>
        <taxon>Semionotiformes</taxon>
        <taxon>Lepisosteidae</taxon>
        <taxon>Atractosteus</taxon>
    </lineage>
</organism>
<name>A0A8J7NST0_ATRSP</name>
<feature type="region of interest" description="Disordered" evidence="1">
    <location>
        <begin position="190"/>
        <end position="239"/>
    </location>
</feature>
<protein>
    <submittedName>
        <fullName evidence="2">SFI1 protein</fullName>
    </submittedName>
</protein>
<dbReference type="PANTHER" id="PTHR22028">
    <property type="entry name" value="SFI1 SPINDLE BODY DOMAIN-CONTAINING PROTEIN-RELATED"/>
    <property type="match status" value="1"/>
</dbReference>
<sequence>MPGSGCQSDQPPCAGTERGGGHVTGRPHRDPARFGQLTGLDGGLKPPHLDFFGFKFAQFERKSVNCPRRQTSSCGFNTQTLHLLSPELRVALGSEPDRSSRTRSSALVCYSSSTPDAAEQRRDRQTRLSHKSRKQPQSRALYAGTKTKLLKHWNRQRKLATPPPTRDISSPQQRATDGRLIARPAVLSEPKPAMVAPPPASLSNSTSGLLSALRSASPPQRDPLPAAHCTARGGSSRGLYTAQPPPDTTVGYNLAQMVKLKPLFGADLQNTPPPSLLGFANEGTEDFLRSPFVGPRRRTARAPKLLPDQSRRRSAASPRLRLASCARRRAVAPAPSVHWGAPASRTRSCSASGRHGNRGSRCIVGARRRQRAGRRDGRRSETQTRCEQRDRGGETASQSSEFERFVSVAEPGGQGGPAGSLRRPARHLARKFLYLWISRTFGRVRPSRARALHSRGVLQRAFAGWREEWWVARREWTLSVRADCHYRFNLYSLVFRGWQQYLLLRRAEKRQIEKAVRHDGGRRLRGAWERWQVYVTLRRIKHGMQARARQLRDHMALRAAWAAWRCQMRRRQGQWEMDACALQHWAQALQIRAWLQWREQYLQAVQQRETESRALLHYHHRLQTAALQAWAAYCQHRRDKRELSGVAVRAWRLSVVRSCWCEWRQACQRRRSERDRQESVASLAQRGIARRALTRWRGCIRLFPDVALCAEEAERHRTAEQHYRCQLLRAGLRALSENATRSCLRRVMTNLAAQHRSATVTGRFWRRWRWRSEEEEERRLLPLTLRALAHYRTRLLQKALRCWEEYMRLRRCRQEQEQRADQLFSRRALPRCLRTWQEFTAEQQERRESRALAASQLRQCRQSWVFYTWWDRTSRRREERLSERMAVLHAERAALGRAWALWRQRAAERAEERRGEEAADRLHCRMLGLRALRDWRSNAAVMRALRAGEVLAVRHEYRHCVKRAWGHWRQFVQRRREKAERLAEADRYHQRSLLTHVLRGWKVWRAHTHVVVAWRDATALTVYRRLQTGGAVREAQAQLARVRLHQAFLRWREQSRASGQERAQTELAAQHRNRTLLRKSLSAWTQHHRACIRKLVRALGNTGRRQGRSASAAQPLTCFSGALQLLARRGEEEQTVEALWHWSFALQGKVFDAWRGFVLERRRKSARLARAVEVYRQELLREGVVRILRHTADMARFRTALAEQNQTQSALRLQRLVRRCAMLWKRRALNRGRRQRPPPSNPEPRRKAVTFHLPAGAGGEKPSAHQGVQQETRMPPQSAPQPGPPAGLGVWTAPPPELALCPQEPLLPPSSFMGPQGLKGHTQTAQNPSVSVSCCMAVCVTPTVRLLFFTQRMGSPKEPLRALLTAELLQIRQEMQRFHDNKLKLKAWRRQAAALGAWLEDSERDGETPDCAGEARQELAELERKMRALSAQLKEGQPAMVQHAARIREIASLLPD</sequence>
<feature type="compositionally biased region" description="Polar residues" evidence="1">
    <location>
        <begin position="102"/>
        <end position="115"/>
    </location>
</feature>
<feature type="non-terminal residue" evidence="2">
    <location>
        <position position="1"/>
    </location>
</feature>
<evidence type="ECO:0000256" key="1">
    <source>
        <dbReference type="SAM" id="MobiDB-lite"/>
    </source>
</evidence>
<feature type="compositionally biased region" description="Basic and acidic residues" evidence="1">
    <location>
        <begin position="373"/>
        <end position="393"/>
    </location>
</feature>
<dbReference type="Proteomes" id="UP000736164">
    <property type="component" value="Unassembled WGS sequence"/>
</dbReference>
<evidence type="ECO:0000313" key="3">
    <source>
        <dbReference type="Proteomes" id="UP000736164"/>
    </source>
</evidence>
<gene>
    <name evidence="2" type="primary">Sfi1</name>
    <name evidence="2" type="ORF">GTO95_0012281</name>
</gene>
<feature type="region of interest" description="Disordered" evidence="1">
    <location>
        <begin position="1253"/>
        <end position="1293"/>
    </location>
</feature>
<feature type="compositionally biased region" description="Polar residues" evidence="1">
    <location>
        <begin position="1"/>
        <end position="10"/>
    </location>
</feature>
<feature type="compositionally biased region" description="Basic residues" evidence="1">
    <location>
        <begin position="127"/>
        <end position="136"/>
    </location>
</feature>
<keyword evidence="3" id="KW-1185">Reference proteome</keyword>
<dbReference type="InterPro" id="IPR052270">
    <property type="entry name" value="CACF_protein"/>
</dbReference>
<proteinExistence type="predicted"/>
<feature type="compositionally biased region" description="Basic residues" evidence="1">
    <location>
        <begin position="148"/>
        <end position="158"/>
    </location>
</feature>
<feature type="region of interest" description="Disordered" evidence="1">
    <location>
        <begin position="93"/>
        <end position="178"/>
    </location>
</feature>
<comment type="caution">
    <text evidence="2">The sequence shown here is derived from an EMBL/GenBank/DDBJ whole genome shotgun (WGS) entry which is preliminary data.</text>
</comment>
<dbReference type="GO" id="GO:0019902">
    <property type="term" value="F:phosphatase binding"/>
    <property type="evidence" value="ECO:0007669"/>
    <property type="project" value="TreeGrafter"/>
</dbReference>
<reference evidence="2" key="1">
    <citation type="journal article" date="2021" name="Cell">
        <title>Tracing the genetic footprints of vertebrate landing in non-teleost ray-finned fishes.</title>
        <authorList>
            <person name="Bi X."/>
            <person name="Wang K."/>
            <person name="Yang L."/>
            <person name="Pan H."/>
            <person name="Jiang H."/>
            <person name="Wei Q."/>
            <person name="Fang M."/>
            <person name="Yu H."/>
            <person name="Zhu C."/>
            <person name="Cai Y."/>
            <person name="He Y."/>
            <person name="Gan X."/>
            <person name="Zeng H."/>
            <person name="Yu D."/>
            <person name="Zhu Y."/>
            <person name="Jiang H."/>
            <person name="Qiu Q."/>
            <person name="Yang H."/>
            <person name="Zhang Y.E."/>
            <person name="Wang W."/>
            <person name="Zhu M."/>
            <person name="He S."/>
            <person name="Zhang G."/>
        </authorList>
    </citation>
    <scope>NUCLEOTIDE SEQUENCE</scope>
    <source>
        <strain evidence="2">Allg_001</strain>
    </source>
</reference>